<organism evidence="1">
    <name type="scientific">Rhizoctonia cerealis phyllomonavirus</name>
    <dbReference type="NCBI Taxonomy" id="3068671"/>
    <lineage>
        <taxon>Viruses</taxon>
        <taxon>Riboviria</taxon>
        <taxon>Orthornavirae</taxon>
        <taxon>Negarnaviricota</taxon>
        <taxon>Haploviricotina</taxon>
        <taxon>Monjiviricetes</taxon>
        <taxon>Mononegavirales</taxon>
        <taxon>Mymonaviridae</taxon>
        <taxon>Phyllomonavirus</taxon>
    </lineage>
</organism>
<evidence type="ECO:0000313" key="1">
    <source>
        <dbReference type="EMBL" id="WMI40126.1"/>
    </source>
</evidence>
<proteinExistence type="predicted"/>
<protein>
    <submittedName>
        <fullName evidence="1">Uncharacterized protein</fullName>
    </submittedName>
</protein>
<sequence length="368" mass="41061">MAAQTTNLADAYNLFNKQATKAPAVARSGLPKEGLHVRYYRVVGTEKKHFTARAVLAGTILYEDISGMPGGTLSTWIWTLMELIAPGSVSAILVDPEIILEAIDFTNDQIRFFFDRYPDGTAPDPADPVPDIGGLNLQVRPDTHVFTGVISGLIYGLYIFAIAKTPTAENLTAFTDRRPSAVINKAGLPEGTNLVLRPLMPGVAQLKAFSGYFNMRARVRESLTREVIRWVGASPTLGAEAVATHVKLWKNVGLTHLFMVRNFVRQYGAAIRHLTPLQHQVETAAQTWEQYAQSTDEFKEYSRVIYGDREHFGNSRDYFDLMILARDVLRRTDVKFANYAANTTESPYFSKFLTLCTDEDLFVPEARA</sequence>
<accession>A0AA51BSD0</accession>
<dbReference type="EMBL" id="OQ999753">
    <property type="protein sequence ID" value="WMI40126.1"/>
    <property type="molecule type" value="Viral_cRNA"/>
</dbReference>
<reference evidence="1" key="1">
    <citation type="journal article" date="2023" name="Microbiol. Spectr.">
        <title>Extreme Diversity of Mycoviruses Present in Single Strains of Rhizoctonia cerealis, the Pathogen of Wheat Sharp Eyespot.</title>
        <authorList>
            <person name="Li W."/>
            <person name="Sun H."/>
            <person name="Cao S."/>
            <person name="Zhang A."/>
            <person name="Zhang H."/>
            <person name="Shu Y."/>
            <person name="Chen H."/>
        </authorList>
    </citation>
    <scope>NUCLEOTIDE SEQUENCE</scope>
    <source>
        <strain evidence="1">RcPhV-1084-2</strain>
    </source>
</reference>
<name>A0AA51BSD0_9MONO</name>
<reference evidence="1" key="2">
    <citation type="submission" date="2023-05" db="EMBL/GenBank/DDBJ databases">
        <authorList>
            <person name="Li W."/>
        </authorList>
    </citation>
    <scope>NUCLEOTIDE SEQUENCE</scope>
    <source>
        <strain evidence="1">RcPhV-1084-2</strain>
    </source>
</reference>